<comment type="subcellular location">
    <subcellularLocation>
        <location evidence="2">Cell membrane</location>
    </subcellularLocation>
</comment>
<evidence type="ECO:0000259" key="12">
    <source>
        <dbReference type="PROSITE" id="PS50109"/>
    </source>
</evidence>
<keyword evidence="9" id="KW-0902">Two-component regulatory system</keyword>
<dbReference type="Gene3D" id="6.10.340.10">
    <property type="match status" value="1"/>
</dbReference>
<keyword evidence="6 11" id="KW-0812">Transmembrane</keyword>
<dbReference type="PRINTS" id="PR00344">
    <property type="entry name" value="BCTRLSENSOR"/>
</dbReference>
<dbReference type="EC" id="2.7.13.3" evidence="3"/>
<sequence length="526" mass="55027">MPTPTPATDRPVHVDAAAPQRRTPSGVAGVRRAGARLTDGWSRVPLVARLVGIISVLLAIGLVITSVAASTLLHRNLVAQLDSKLSTEGLALAQQIAASSSDPLRGSANLQTPSDYYVSLDTELWGQGAVYRRTVVEQYGTPNIPDLTVRQASRLKGKPFTVTSTMAGSHWRVAMFPATAGPQNTVVGSVAVALPLGGAQDTFQSMVLVLLLTGVAILVIGAVAGWWAVRRSLRSLHEIEDTAAAIAAGDLSRRVPSAPATTEVGRLGAALNTMLAQIEDAFDVRTASEARMRRFVADASHELRTPLATIRGYGELYRMGALTSKDQVDDTMRRIESSATRMGGLVEDLLALARLDEGRPLQLGPVDLTVLAADAVSDLHALDPSRTARLVPLTEGGSGGPFVVIGEEARLRQVLANLVGNVVQHTPEGTRVEIAVGSGEGPGGAPRGVVEVRDHGPGIDPEHAKRVFERFYRVDASRGRTSGGGAGLGMAIVAAIVSAHHGEVTLAQTPDGGTTVRVALPASPAS</sequence>
<dbReference type="RefSeq" id="WP_289455258.1">
    <property type="nucleotide sequence ID" value="NZ_JAUCGQ010000001.1"/>
</dbReference>
<evidence type="ECO:0000256" key="9">
    <source>
        <dbReference type="ARBA" id="ARBA00023012"/>
    </source>
</evidence>
<dbReference type="InterPro" id="IPR036097">
    <property type="entry name" value="HisK_dim/P_sf"/>
</dbReference>
<dbReference type="SMART" id="SM00387">
    <property type="entry name" value="HATPase_c"/>
    <property type="match status" value="1"/>
</dbReference>
<dbReference type="InterPro" id="IPR003661">
    <property type="entry name" value="HisK_dim/P_dom"/>
</dbReference>
<keyword evidence="10 11" id="KW-0472">Membrane</keyword>
<dbReference type="PANTHER" id="PTHR45436:SF5">
    <property type="entry name" value="SENSOR HISTIDINE KINASE TRCS"/>
    <property type="match status" value="1"/>
</dbReference>
<evidence type="ECO:0000256" key="8">
    <source>
        <dbReference type="ARBA" id="ARBA00022989"/>
    </source>
</evidence>
<dbReference type="InterPro" id="IPR003594">
    <property type="entry name" value="HATPase_dom"/>
</dbReference>
<dbReference type="SUPFAM" id="SSF47384">
    <property type="entry name" value="Homodimeric domain of signal transducing histidine kinase"/>
    <property type="match status" value="1"/>
</dbReference>
<dbReference type="PROSITE" id="PS50885">
    <property type="entry name" value="HAMP"/>
    <property type="match status" value="1"/>
</dbReference>
<dbReference type="SUPFAM" id="SSF158472">
    <property type="entry name" value="HAMP domain-like"/>
    <property type="match status" value="1"/>
</dbReference>
<dbReference type="Pfam" id="PF00512">
    <property type="entry name" value="HisKA"/>
    <property type="match status" value="1"/>
</dbReference>
<evidence type="ECO:0000256" key="2">
    <source>
        <dbReference type="ARBA" id="ARBA00004236"/>
    </source>
</evidence>
<dbReference type="Gene3D" id="3.30.565.10">
    <property type="entry name" value="Histidine kinase-like ATPase, C-terminal domain"/>
    <property type="match status" value="1"/>
</dbReference>
<reference evidence="14 15" key="1">
    <citation type="submission" date="2023-06" db="EMBL/GenBank/DDBJ databases">
        <title>Cellulomonas sp. MW4 Whole genome sequence.</title>
        <authorList>
            <person name="Park S."/>
        </authorList>
    </citation>
    <scope>NUCLEOTIDE SEQUENCE [LARGE SCALE GENOMIC DNA]</scope>
    <source>
        <strain evidence="14 15">MW4</strain>
    </source>
</reference>
<dbReference type="Pfam" id="PF00672">
    <property type="entry name" value="HAMP"/>
    <property type="match status" value="1"/>
</dbReference>
<dbReference type="SMART" id="SM00388">
    <property type="entry name" value="HisKA"/>
    <property type="match status" value="1"/>
</dbReference>
<feature type="domain" description="HAMP" evidence="13">
    <location>
        <begin position="230"/>
        <end position="283"/>
    </location>
</feature>
<protein>
    <recommendedName>
        <fullName evidence="3">histidine kinase</fullName>
        <ecNumber evidence="3">2.7.13.3</ecNumber>
    </recommendedName>
</protein>
<evidence type="ECO:0000256" key="10">
    <source>
        <dbReference type="ARBA" id="ARBA00023136"/>
    </source>
</evidence>
<dbReference type="InterPro" id="IPR036890">
    <property type="entry name" value="HATPase_C_sf"/>
</dbReference>
<dbReference type="Gene3D" id="1.10.287.130">
    <property type="match status" value="1"/>
</dbReference>
<evidence type="ECO:0000313" key="15">
    <source>
        <dbReference type="Proteomes" id="UP001529338"/>
    </source>
</evidence>
<organism evidence="14 15">
    <name type="scientific">Cellulomonas alba</name>
    <dbReference type="NCBI Taxonomy" id="3053467"/>
    <lineage>
        <taxon>Bacteria</taxon>
        <taxon>Bacillati</taxon>
        <taxon>Actinomycetota</taxon>
        <taxon>Actinomycetes</taxon>
        <taxon>Micrococcales</taxon>
        <taxon>Cellulomonadaceae</taxon>
        <taxon>Cellulomonas</taxon>
    </lineage>
</organism>
<dbReference type="Pfam" id="PF02518">
    <property type="entry name" value="HATPase_c"/>
    <property type="match status" value="1"/>
</dbReference>
<evidence type="ECO:0000256" key="6">
    <source>
        <dbReference type="ARBA" id="ARBA00022692"/>
    </source>
</evidence>
<dbReference type="Proteomes" id="UP001529338">
    <property type="component" value="Unassembled WGS sequence"/>
</dbReference>
<keyword evidence="7 14" id="KW-0418">Kinase</keyword>
<dbReference type="PANTHER" id="PTHR45436">
    <property type="entry name" value="SENSOR HISTIDINE KINASE YKOH"/>
    <property type="match status" value="1"/>
</dbReference>
<comment type="caution">
    <text evidence="14">The sequence shown here is derived from an EMBL/GenBank/DDBJ whole genome shotgun (WGS) entry which is preliminary data.</text>
</comment>
<evidence type="ECO:0000256" key="5">
    <source>
        <dbReference type="ARBA" id="ARBA00022679"/>
    </source>
</evidence>
<dbReference type="EMBL" id="JAUCGQ010000001">
    <property type="protein sequence ID" value="MDM7855439.1"/>
    <property type="molecule type" value="Genomic_DNA"/>
</dbReference>
<dbReference type="CDD" id="cd00075">
    <property type="entry name" value="HATPase"/>
    <property type="match status" value="1"/>
</dbReference>
<dbReference type="CDD" id="cd00082">
    <property type="entry name" value="HisKA"/>
    <property type="match status" value="1"/>
</dbReference>
<dbReference type="SMART" id="SM00304">
    <property type="entry name" value="HAMP"/>
    <property type="match status" value="1"/>
</dbReference>
<keyword evidence="4" id="KW-0597">Phosphoprotein</keyword>
<dbReference type="PROSITE" id="PS50109">
    <property type="entry name" value="HIS_KIN"/>
    <property type="match status" value="1"/>
</dbReference>
<accession>A0ABT7SHB9</accession>
<dbReference type="InterPro" id="IPR005467">
    <property type="entry name" value="His_kinase_dom"/>
</dbReference>
<feature type="transmembrane region" description="Helical" evidence="11">
    <location>
        <begin position="46"/>
        <end position="73"/>
    </location>
</feature>
<dbReference type="GO" id="GO:0016301">
    <property type="term" value="F:kinase activity"/>
    <property type="evidence" value="ECO:0007669"/>
    <property type="project" value="UniProtKB-KW"/>
</dbReference>
<evidence type="ECO:0000313" key="14">
    <source>
        <dbReference type="EMBL" id="MDM7855439.1"/>
    </source>
</evidence>
<keyword evidence="5" id="KW-0808">Transferase</keyword>
<feature type="transmembrane region" description="Helical" evidence="11">
    <location>
        <begin position="207"/>
        <end position="229"/>
    </location>
</feature>
<proteinExistence type="predicted"/>
<gene>
    <name evidence="14" type="ORF">QRT04_10910</name>
</gene>
<dbReference type="CDD" id="cd06225">
    <property type="entry name" value="HAMP"/>
    <property type="match status" value="1"/>
</dbReference>
<name>A0ABT7SHB9_9CELL</name>
<dbReference type="InterPro" id="IPR004358">
    <property type="entry name" value="Sig_transdc_His_kin-like_C"/>
</dbReference>
<keyword evidence="8 11" id="KW-1133">Transmembrane helix</keyword>
<dbReference type="InterPro" id="IPR050428">
    <property type="entry name" value="TCS_sensor_his_kinase"/>
</dbReference>
<evidence type="ECO:0000256" key="3">
    <source>
        <dbReference type="ARBA" id="ARBA00012438"/>
    </source>
</evidence>
<feature type="domain" description="Histidine kinase" evidence="12">
    <location>
        <begin position="298"/>
        <end position="524"/>
    </location>
</feature>
<comment type="catalytic activity">
    <reaction evidence="1">
        <text>ATP + protein L-histidine = ADP + protein N-phospho-L-histidine.</text>
        <dbReference type="EC" id="2.7.13.3"/>
    </reaction>
</comment>
<evidence type="ECO:0000256" key="4">
    <source>
        <dbReference type="ARBA" id="ARBA00022553"/>
    </source>
</evidence>
<dbReference type="InterPro" id="IPR003660">
    <property type="entry name" value="HAMP_dom"/>
</dbReference>
<dbReference type="SUPFAM" id="SSF55874">
    <property type="entry name" value="ATPase domain of HSP90 chaperone/DNA topoisomerase II/histidine kinase"/>
    <property type="match status" value="1"/>
</dbReference>
<evidence type="ECO:0000256" key="7">
    <source>
        <dbReference type="ARBA" id="ARBA00022777"/>
    </source>
</evidence>
<evidence type="ECO:0000256" key="1">
    <source>
        <dbReference type="ARBA" id="ARBA00000085"/>
    </source>
</evidence>
<evidence type="ECO:0000259" key="13">
    <source>
        <dbReference type="PROSITE" id="PS50885"/>
    </source>
</evidence>
<keyword evidence="15" id="KW-1185">Reference proteome</keyword>
<evidence type="ECO:0000256" key="11">
    <source>
        <dbReference type="SAM" id="Phobius"/>
    </source>
</evidence>